<evidence type="ECO:0000256" key="2">
    <source>
        <dbReference type="ARBA" id="ARBA00022448"/>
    </source>
</evidence>
<dbReference type="Pfam" id="PF07715">
    <property type="entry name" value="Plug"/>
    <property type="match status" value="1"/>
</dbReference>
<dbReference type="InterPro" id="IPR000531">
    <property type="entry name" value="Beta-barrel_TonB"/>
</dbReference>
<dbReference type="AlphaFoldDB" id="A0A8G2BUZ9"/>
<evidence type="ECO:0000259" key="9">
    <source>
        <dbReference type="Pfam" id="PF00593"/>
    </source>
</evidence>
<dbReference type="InterPro" id="IPR037066">
    <property type="entry name" value="Plug_dom_sf"/>
</dbReference>
<keyword evidence="3" id="KW-1134">Transmembrane beta strand</keyword>
<comment type="similarity">
    <text evidence="8">Belongs to the TonB-dependent receptor family.</text>
</comment>
<evidence type="ECO:0000256" key="8">
    <source>
        <dbReference type="RuleBase" id="RU003357"/>
    </source>
</evidence>
<dbReference type="EMBL" id="FNVS01000004">
    <property type="protein sequence ID" value="SEF65335.1"/>
    <property type="molecule type" value="Genomic_DNA"/>
</dbReference>
<evidence type="ECO:0000256" key="1">
    <source>
        <dbReference type="ARBA" id="ARBA00004571"/>
    </source>
</evidence>
<proteinExistence type="inferred from homology"/>
<evidence type="ECO:0000256" key="6">
    <source>
        <dbReference type="ARBA" id="ARBA00023136"/>
    </source>
</evidence>
<dbReference type="InterPro" id="IPR036942">
    <property type="entry name" value="Beta-barrel_TonB_sf"/>
</dbReference>
<feature type="domain" description="TonB-dependent receptor-like beta-barrel" evidence="9">
    <location>
        <begin position="352"/>
        <end position="787"/>
    </location>
</feature>
<dbReference type="InterPro" id="IPR012910">
    <property type="entry name" value="Plug_dom"/>
</dbReference>
<reference evidence="11 12" key="1">
    <citation type="submission" date="2016-10" db="EMBL/GenBank/DDBJ databases">
        <authorList>
            <person name="Varghese N."/>
            <person name="Submissions S."/>
        </authorList>
    </citation>
    <scope>NUCLEOTIDE SEQUENCE [LARGE SCALE GENOMIC DNA]</scope>
    <source>
        <strain evidence="11 12">DSM 29073</strain>
    </source>
</reference>
<dbReference type="PANTHER" id="PTHR30069:SF57">
    <property type="entry name" value="TONB-DEPENDENT RECEPTOR"/>
    <property type="match status" value="1"/>
</dbReference>
<evidence type="ECO:0000313" key="12">
    <source>
        <dbReference type="Proteomes" id="UP000236725"/>
    </source>
</evidence>
<keyword evidence="12" id="KW-1185">Reference proteome</keyword>
<dbReference type="Gene3D" id="2.60.40.1120">
    <property type="entry name" value="Carboxypeptidase-like, regulatory domain"/>
    <property type="match status" value="1"/>
</dbReference>
<dbReference type="InterPro" id="IPR008969">
    <property type="entry name" value="CarboxyPept-like_regulatory"/>
</dbReference>
<evidence type="ECO:0000256" key="4">
    <source>
        <dbReference type="ARBA" id="ARBA00022692"/>
    </source>
</evidence>
<dbReference type="PANTHER" id="PTHR30069">
    <property type="entry name" value="TONB-DEPENDENT OUTER MEMBRANE RECEPTOR"/>
    <property type="match status" value="1"/>
</dbReference>
<dbReference type="Pfam" id="PF00593">
    <property type="entry name" value="TonB_dep_Rec_b-barrel"/>
    <property type="match status" value="1"/>
</dbReference>
<dbReference type="GO" id="GO:0015344">
    <property type="term" value="F:siderophore uptake transmembrane transporter activity"/>
    <property type="evidence" value="ECO:0007669"/>
    <property type="project" value="TreeGrafter"/>
</dbReference>
<keyword evidence="4" id="KW-0812">Transmembrane</keyword>
<feature type="domain" description="TonB-dependent receptor plug" evidence="10">
    <location>
        <begin position="162"/>
        <end position="262"/>
    </location>
</feature>
<protein>
    <submittedName>
        <fullName evidence="11">Outer membrane receptor proteins, mostly Fe transport</fullName>
    </submittedName>
</protein>
<dbReference type="SUPFAM" id="SSF56935">
    <property type="entry name" value="Porins"/>
    <property type="match status" value="1"/>
</dbReference>
<keyword evidence="6 8" id="KW-0472">Membrane</keyword>
<evidence type="ECO:0000256" key="5">
    <source>
        <dbReference type="ARBA" id="ARBA00023077"/>
    </source>
</evidence>
<evidence type="ECO:0000313" key="11">
    <source>
        <dbReference type="EMBL" id="SEF65335.1"/>
    </source>
</evidence>
<dbReference type="SUPFAM" id="SSF49464">
    <property type="entry name" value="Carboxypeptidase regulatory domain-like"/>
    <property type="match status" value="1"/>
</dbReference>
<dbReference type="Gene3D" id="2.40.170.20">
    <property type="entry name" value="TonB-dependent receptor, beta-barrel domain"/>
    <property type="match status" value="1"/>
</dbReference>
<evidence type="ECO:0000259" key="10">
    <source>
        <dbReference type="Pfam" id="PF07715"/>
    </source>
</evidence>
<keyword evidence="2" id="KW-0813">Transport</keyword>
<organism evidence="11 12">
    <name type="scientific">Parabacteroides chinchillae</name>
    <dbReference type="NCBI Taxonomy" id="871327"/>
    <lineage>
        <taxon>Bacteria</taxon>
        <taxon>Pseudomonadati</taxon>
        <taxon>Bacteroidota</taxon>
        <taxon>Bacteroidia</taxon>
        <taxon>Bacteroidales</taxon>
        <taxon>Tannerellaceae</taxon>
        <taxon>Parabacteroides</taxon>
    </lineage>
</organism>
<sequence>MYYILITIFILKIRIHTKMIIDNSKNRIQGTIRAYNITTVWFACFFIASAAINAQETAKGKTGIVRGVVTATVAKTPVAGAEVIILGDTVIRYTAADGSFEFNKVAAGYRTLNVSADEYLNYISESFEVIASIPTVINVQLDDVQLSAVTVTAAAPLRSTVESPVSLRRIEREEIDLTPGANRDISKVIQSTPGVVTVSQNNRNDVLVRGGGANENKYFLDDIEIPVLNHFSVQGGSGGYASLVNTDLLRSVNFYTGAFPAALSNGLSSVMDMKMKNGNDDRFHGKVIVGASDVGATINTPLTKDGKTTFISSYRHSYLQFLFDMLGLTFLPTYNDYQFKISSHLSDDDEIYAIGLGSFDNNRLNLGIKDPEESRRYILGYLPNNDQVSYVFGLGYRRGFKGGQFKTTLSRDYLRNDLFKYTGNDESKDKTLDIRSREGNYRFRALVDLWNLGGFRFSAGIGGGYGSYDNKAMQRVYTGNNYADHSTHGKVDLWRYDAFAMLSRYFLDNRLSVLFGLRMDGMNYSGKTSNPLKQLSPRLSMAYKFTDKWSVNATVARYYQEPTYTTLGYTPADGSAFNQKDGLTYQNVNQYVAGVKFSPSAESSVSVEGFYKQYGHLPVSLNDSLPISTGDLTDYIVGNAPALSAGKGRAYGMELSYRHLNFFNTVVNLSYTLLRSEINKMDAELRPIKNEYWASSWDVRHILNISAIHKFPHNWTLGAKWYLTGGMPYTPYDKELSSQIDAWDSRRRPYANNALYNTERTAAYHQLDVRVDKVWYFNKWRLGFYVDIQNLYNYKSRGQNYFFPQLDANNQGIPDPNRPGYYLMQDLPNDLGGTILPSIGITLEI</sequence>
<comment type="caution">
    <text evidence="11">The sequence shown here is derived from an EMBL/GenBank/DDBJ whole genome shotgun (WGS) entry which is preliminary data.</text>
</comment>
<keyword evidence="11" id="KW-0675">Receptor</keyword>
<name>A0A8G2BUZ9_9BACT</name>
<dbReference type="Pfam" id="PF13620">
    <property type="entry name" value="CarboxypepD_reg"/>
    <property type="match status" value="1"/>
</dbReference>
<evidence type="ECO:0000256" key="3">
    <source>
        <dbReference type="ARBA" id="ARBA00022452"/>
    </source>
</evidence>
<dbReference type="Proteomes" id="UP000236725">
    <property type="component" value="Unassembled WGS sequence"/>
</dbReference>
<dbReference type="GO" id="GO:0009279">
    <property type="term" value="C:cell outer membrane"/>
    <property type="evidence" value="ECO:0007669"/>
    <property type="project" value="UniProtKB-SubCell"/>
</dbReference>
<gene>
    <name evidence="11" type="ORF">SAMN05444001_10452</name>
</gene>
<comment type="subcellular location">
    <subcellularLocation>
        <location evidence="1">Cell outer membrane</location>
        <topology evidence="1">Multi-pass membrane protein</topology>
    </subcellularLocation>
</comment>
<keyword evidence="7" id="KW-0998">Cell outer membrane</keyword>
<keyword evidence="5 8" id="KW-0798">TonB box</keyword>
<evidence type="ECO:0000256" key="7">
    <source>
        <dbReference type="ARBA" id="ARBA00023237"/>
    </source>
</evidence>
<dbReference type="InterPro" id="IPR039426">
    <property type="entry name" value="TonB-dep_rcpt-like"/>
</dbReference>
<accession>A0A8G2BUZ9</accession>
<dbReference type="Gene3D" id="2.170.130.10">
    <property type="entry name" value="TonB-dependent receptor, plug domain"/>
    <property type="match status" value="1"/>
</dbReference>
<dbReference type="GO" id="GO:0044718">
    <property type="term" value="P:siderophore transmembrane transport"/>
    <property type="evidence" value="ECO:0007669"/>
    <property type="project" value="TreeGrafter"/>
</dbReference>